<evidence type="ECO:0000256" key="4">
    <source>
        <dbReference type="ARBA" id="ARBA00022452"/>
    </source>
</evidence>
<keyword evidence="10" id="KW-0626">Porin</keyword>
<keyword evidence="15" id="KW-1133">Transmembrane helix</keyword>
<keyword evidence="12" id="KW-0564">Palmitate</keyword>
<evidence type="ECO:0000256" key="6">
    <source>
        <dbReference type="ARBA" id="ARBA00022692"/>
    </source>
</evidence>
<gene>
    <name evidence="18" type="ORF">SAMN06265337_1606</name>
</gene>
<keyword evidence="8" id="KW-0625">Polysaccharide transport</keyword>
<evidence type="ECO:0000256" key="14">
    <source>
        <dbReference type="ARBA" id="ARBA00023288"/>
    </source>
</evidence>
<proteinExistence type="inferred from homology"/>
<evidence type="ECO:0000256" key="5">
    <source>
        <dbReference type="ARBA" id="ARBA00022597"/>
    </source>
</evidence>
<name>A0A212TKQ0_9BACT</name>
<keyword evidence="5" id="KW-0762">Sugar transport</keyword>
<evidence type="ECO:0000256" key="7">
    <source>
        <dbReference type="ARBA" id="ARBA00022729"/>
    </source>
</evidence>
<dbReference type="EMBL" id="FYEW01000001">
    <property type="protein sequence ID" value="SNC66424.1"/>
    <property type="molecule type" value="Genomic_DNA"/>
</dbReference>
<keyword evidence="11 15" id="KW-0472">Membrane</keyword>
<evidence type="ECO:0000256" key="3">
    <source>
        <dbReference type="ARBA" id="ARBA00022448"/>
    </source>
</evidence>
<evidence type="ECO:0000256" key="11">
    <source>
        <dbReference type="ARBA" id="ARBA00023136"/>
    </source>
</evidence>
<keyword evidence="9" id="KW-0406">Ion transport</keyword>
<dbReference type="PANTHER" id="PTHR33619:SF3">
    <property type="entry name" value="POLYSACCHARIDE EXPORT PROTEIN GFCE-RELATED"/>
    <property type="match status" value="1"/>
</dbReference>
<dbReference type="Pfam" id="PF22461">
    <property type="entry name" value="SLBB_2"/>
    <property type="match status" value="1"/>
</dbReference>
<dbReference type="Gene3D" id="3.10.560.10">
    <property type="entry name" value="Outer membrane lipoprotein wza domain like"/>
    <property type="match status" value="1"/>
</dbReference>
<keyword evidence="3" id="KW-0813">Transport</keyword>
<dbReference type="OrthoDB" id="662756at2"/>
<dbReference type="AlphaFoldDB" id="A0A212TKQ0"/>
<evidence type="ECO:0000259" key="17">
    <source>
        <dbReference type="Pfam" id="PF22461"/>
    </source>
</evidence>
<protein>
    <submittedName>
        <fullName evidence="18">Polysaccharide export outer membrane protein</fullName>
    </submittedName>
</protein>
<evidence type="ECO:0000259" key="16">
    <source>
        <dbReference type="Pfam" id="PF02563"/>
    </source>
</evidence>
<dbReference type="Proteomes" id="UP000198131">
    <property type="component" value="Unassembled WGS sequence"/>
</dbReference>
<keyword evidence="13" id="KW-0998">Cell outer membrane</keyword>
<keyword evidence="6 15" id="KW-0812">Transmembrane</keyword>
<dbReference type="GO" id="GO:0046930">
    <property type="term" value="C:pore complex"/>
    <property type="evidence" value="ECO:0007669"/>
    <property type="project" value="UniProtKB-KW"/>
</dbReference>
<dbReference type="Pfam" id="PF02563">
    <property type="entry name" value="Poly_export"/>
    <property type="match status" value="1"/>
</dbReference>
<dbReference type="GO" id="GO:0006811">
    <property type="term" value="P:monoatomic ion transport"/>
    <property type="evidence" value="ECO:0007669"/>
    <property type="project" value="UniProtKB-KW"/>
</dbReference>
<dbReference type="InterPro" id="IPR003715">
    <property type="entry name" value="Poly_export_N"/>
</dbReference>
<keyword evidence="14" id="KW-0449">Lipoprotein</keyword>
<sequence length="260" mass="28514">MRPYPPQFLVLLLSLVLLGGCVSQKSLPYLQSGKYSTQTPVTSENTRLTYRLQPSDVLSIRVQSVQPQLNDMFNTTDSRAMLNGDPGTLFLTGYSVDELGFINLPTVGRLKVQGMTVDEAQSVVQQGVAKYVRDANVLVKLLSFKITVLGEVRNPGRYFVYNAQCTVLEGLGLAGDLSEFGNRKNVKLIRQTANGSEVVLLDLTDSKLLSSSHFYLLPNDALYVEPMKARTNRGNATNLGLVFAGISTVALILNYIQSSK</sequence>
<evidence type="ECO:0000313" key="19">
    <source>
        <dbReference type="Proteomes" id="UP000198131"/>
    </source>
</evidence>
<dbReference type="PANTHER" id="PTHR33619">
    <property type="entry name" value="POLYSACCHARIDE EXPORT PROTEIN GFCE-RELATED"/>
    <property type="match status" value="1"/>
</dbReference>
<feature type="domain" description="Polysaccharide export protein N-terminal" evidence="16">
    <location>
        <begin position="48"/>
        <end position="141"/>
    </location>
</feature>
<keyword evidence="7" id="KW-0732">Signal</keyword>
<evidence type="ECO:0000256" key="9">
    <source>
        <dbReference type="ARBA" id="ARBA00023065"/>
    </source>
</evidence>
<evidence type="ECO:0000256" key="13">
    <source>
        <dbReference type="ARBA" id="ARBA00023237"/>
    </source>
</evidence>
<dbReference type="RefSeq" id="WP_088842847.1">
    <property type="nucleotide sequence ID" value="NZ_FYEW01000001.1"/>
</dbReference>
<feature type="transmembrane region" description="Helical" evidence="15">
    <location>
        <begin position="236"/>
        <end position="256"/>
    </location>
</feature>
<dbReference type="PROSITE" id="PS51257">
    <property type="entry name" value="PROKAR_LIPOPROTEIN"/>
    <property type="match status" value="1"/>
</dbReference>
<feature type="domain" description="SLBB" evidence="17">
    <location>
        <begin position="145"/>
        <end position="224"/>
    </location>
</feature>
<evidence type="ECO:0000256" key="1">
    <source>
        <dbReference type="ARBA" id="ARBA00004571"/>
    </source>
</evidence>
<dbReference type="GO" id="GO:0015288">
    <property type="term" value="F:porin activity"/>
    <property type="evidence" value="ECO:0007669"/>
    <property type="project" value="UniProtKB-KW"/>
</dbReference>
<dbReference type="Gene3D" id="3.30.1950.10">
    <property type="entry name" value="wza like domain"/>
    <property type="match status" value="1"/>
</dbReference>
<evidence type="ECO:0000256" key="15">
    <source>
        <dbReference type="SAM" id="Phobius"/>
    </source>
</evidence>
<evidence type="ECO:0000256" key="2">
    <source>
        <dbReference type="ARBA" id="ARBA00009450"/>
    </source>
</evidence>
<dbReference type="InterPro" id="IPR054765">
    <property type="entry name" value="SLBB_dom"/>
</dbReference>
<organism evidence="18 19">
    <name type="scientific">Hymenobacter gelipurpurascens</name>
    <dbReference type="NCBI Taxonomy" id="89968"/>
    <lineage>
        <taxon>Bacteria</taxon>
        <taxon>Pseudomonadati</taxon>
        <taxon>Bacteroidota</taxon>
        <taxon>Cytophagia</taxon>
        <taxon>Cytophagales</taxon>
        <taxon>Hymenobacteraceae</taxon>
        <taxon>Hymenobacter</taxon>
    </lineage>
</organism>
<evidence type="ECO:0000256" key="10">
    <source>
        <dbReference type="ARBA" id="ARBA00023114"/>
    </source>
</evidence>
<evidence type="ECO:0000313" key="18">
    <source>
        <dbReference type="EMBL" id="SNC66424.1"/>
    </source>
</evidence>
<reference evidence="19" key="1">
    <citation type="submission" date="2017-06" db="EMBL/GenBank/DDBJ databases">
        <authorList>
            <person name="Varghese N."/>
            <person name="Submissions S."/>
        </authorList>
    </citation>
    <scope>NUCLEOTIDE SEQUENCE [LARGE SCALE GENOMIC DNA]</scope>
    <source>
        <strain evidence="19">DSM 11116</strain>
    </source>
</reference>
<keyword evidence="4" id="KW-1134">Transmembrane beta strand</keyword>
<dbReference type="GO" id="GO:0015159">
    <property type="term" value="F:polysaccharide transmembrane transporter activity"/>
    <property type="evidence" value="ECO:0007669"/>
    <property type="project" value="InterPro"/>
</dbReference>
<comment type="similarity">
    <text evidence="2">Belongs to the BexD/CtrA/VexA family.</text>
</comment>
<evidence type="ECO:0000256" key="8">
    <source>
        <dbReference type="ARBA" id="ARBA00023047"/>
    </source>
</evidence>
<keyword evidence="19" id="KW-1185">Reference proteome</keyword>
<evidence type="ECO:0000256" key="12">
    <source>
        <dbReference type="ARBA" id="ARBA00023139"/>
    </source>
</evidence>
<dbReference type="InterPro" id="IPR049712">
    <property type="entry name" value="Poly_export"/>
</dbReference>
<accession>A0A212TKQ0</accession>
<comment type="subcellular location">
    <subcellularLocation>
        <location evidence="1">Cell outer membrane</location>
        <topology evidence="1">Multi-pass membrane protein</topology>
    </subcellularLocation>
</comment>
<dbReference type="GO" id="GO:0009279">
    <property type="term" value="C:cell outer membrane"/>
    <property type="evidence" value="ECO:0007669"/>
    <property type="project" value="UniProtKB-SubCell"/>
</dbReference>